<organism evidence="1 2">
    <name type="scientific">Streptomyces microflavus</name>
    <name type="common">Streptomyces lipmanii</name>
    <dbReference type="NCBI Taxonomy" id="1919"/>
    <lineage>
        <taxon>Bacteria</taxon>
        <taxon>Bacillati</taxon>
        <taxon>Actinomycetota</taxon>
        <taxon>Actinomycetes</taxon>
        <taxon>Kitasatosporales</taxon>
        <taxon>Streptomycetaceae</taxon>
        <taxon>Streptomyces</taxon>
    </lineage>
</organism>
<evidence type="ECO:0008006" key="3">
    <source>
        <dbReference type="Google" id="ProtNLM"/>
    </source>
</evidence>
<comment type="caution">
    <text evidence="1">The sequence shown here is derived from an EMBL/GenBank/DDBJ whole genome shotgun (WGS) entry which is preliminary data.</text>
</comment>
<protein>
    <recommendedName>
        <fullName evidence="3">Type I-E CRISPR-associated protein Cse2/CasB</fullName>
    </recommendedName>
</protein>
<accession>A0A7J0CJD2</accession>
<gene>
    <name evidence="1" type="ORF">Smic_09540</name>
</gene>
<dbReference type="Pfam" id="PF09485">
    <property type="entry name" value="CRISPR_Cse2"/>
    <property type="match status" value="1"/>
</dbReference>
<dbReference type="Proteomes" id="UP000498740">
    <property type="component" value="Unassembled WGS sequence"/>
</dbReference>
<sequence>MTDSTAAAAPPKHDRFISYIHDLCRDNRTRAELRRGLGLPVERCNYMHRYLVPWLHQHDDISYPDTRRAYYSVASLIAARPRAARHTEPADTSATSWYLRPNLGAALGEAVRRDVMKAGTAESALHLMSRQSSDAVHRALPSLTRQLLSGGTAVDWSVLLKDLSWWTQDRDVIATRWLDQYFRCSTPSGVPDTTTTLPEENER</sequence>
<dbReference type="Gene3D" id="1.10.520.40">
    <property type="entry name" value="CRISPR-associated protein Cse2"/>
    <property type="match status" value="1"/>
</dbReference>
<dbReference type="AlphaFoldDB" id="A0A7J0CJD2"/>
<proteinExistence type="predicted"/>
<dbReference type="InterPro" id="IPR038287">
    <property type="entry name" value="Cse2_sf"/>
</dbReference>
<dbReference type="RefSeq" id="WP_063605774.1">
    <property type="nucleotide sequence ID" value="NZ_BMUG01000018.1"/>
</dbReference>
<evidence type="ECO:0000313" key="1">
    <source>
        <dbReference type="EMBL" id="GFN02398.1"/>
    </source>
</evidence>
<dbReference type="NCBIfam" id="TIGR02548">
    <property type="entry name" value="casB_cse2"/>
    <property type="match status" value="1"/>
</dbReference>
<dbReference type="InterPro" id="IPR013382">
    <property type="entry name" value="CRISPR-assoc_prot_Cse2"/>
</dbReference>
<dbReference type="EMBL" id="BLWD01000001">
    <property type="protein sequence ID" value="GFN02398.1"/>
    <property type="molecule type" value="Genomic_DNA"/>
</dbReference>
<dbReference type="CDD" id="cd09731">
    <property type="entry name" value="Cse2_I-E"/>
    <property type="match status" value="1"/>
</dbReference>
<evidence type="ECO:0000313" key="2">
    <source>
        <dbReference type="Proteomes" id="UP000498740"/>
    </source>
</evidence>
<reference evidence="1 2" key="1">
    <citation type="submission" date="2020-05" db="EMBL/GenBank/DDBJ databases">
        <title>Whole genome shotgun sequence of Streptomyces microflavus NBRC 13062.</title>
        <authorList>
            <person name="Komaki H."/>
            <person name="Tamura T."/>
        </authorList>
    </citation>
    <scope>NUCLEOTIDE SEQUENCE [LARGE SCALE GENOMIC DNA]</scope>
    <source>
        <strain evidence="1 2">NBRC 13062</strain>
    </source>
</reference>
<name>A0A7J0CJD2_STRMI</name>